<dbReference type="Gene3D" id="3.20.20.80">
    <property type="entry name" value="Glycosidases"/>
    <property type="match status" value="4"/>
</dbReference>
<dbReference type="SUPFAM" id="SSF51445">
    <property type="entry name" value="(Trans)glycosidases"/>
    <property type="match status" value="2"/>
</dbReference>
<sequence>MKASFDKDLIRELCQSYGVLEHYHNAFGRKHVVPQGTLLALLNALGVPTENAQAAREALRQKEAASWQSPLPPLLVQRITTEPPRVALSLPADVAQEIWHWRFCPEEGEAREGTFQPADLELLGEGCIGTRVYRRYRLELPFAPQLGYHHLILQGPDGCWAEMPWITVPEACYTPEAIQASRKVWGPALQLYALRSGRNWGMGDFSDLLQVLDFAAQSGAELVGLNPLHALFPDNPHHASPYSPSSRKFLNILYVDVEAVPEFAHCEAAHDRVYDAHFQADLRALRGADLVDYGGVAAAKREILELLYRAFREPELPGNGERARAFRQFQIEGGAALFRLGVFEALREHLQTQDPPPWGWPVWPEKYRRPEAPAVAEFATQQPDRVEFFQYLQWVVAEQWDAVGQRSYALDLGIGLYQDIAVGVDPGGFDAWNDQDLYVPNIYIGAPPDAFNRKGQDWGLQPWHPLRLRKVAYAPFVALLRANMRVAGAIRLDHILGLMRLYWIPAGESPARGGYVRYPLDELLGILTLESQRHHCLVVGEDLGMVTEEIRGALQSWGILSYRVLLLEADPQHGYRPPEDYPACSVAALTTHDLPTLAGFWQGLDLDTRAALDLIPDTATRDSLIVERARDRSFLLLALEREGLLPRGVGVQPVDLSKLTDDMIRAIHHLLARAASAVLLVQMDDVLAVTDQSNLPGTTDQYPNWRRKLPLTLEQWAEDPHVNGLFATLREVRPVPPRGQIAEATIPIPRATYRLQFNQNFTFNDAAALVPYLTRLGISHCYASPILKARKGSPHGYDIVDHNALNQEIGSSEDFLRFSDTLAAHGMGLMLDIVPNHMGALGSDNAWWLNVLEHGPASPYADYFDIDWYPLNPQLRGKVLLPVLGDHYGQVLEDGELKLCFAAEQGEIYIQYLENSFPVDPREYPRILDLRADILRTELGMEHPDTQELATLSDALRRLPERYSAEAESRAARVRDGTVYRRLLAELCARSPEVTAFLQENIVLFNGHPGDAESFDSLHQLIEAQAYRLAFWRVAADDINYRRFFDINELAGLRMEDPAVFGDAHRLIFQLLSEGRVNALRIDHPDGLYDPQMYFRRIQAWRAWRQARRDKGGRSLYLVVEKILADGEAMPPDWPVHGSTGYDFANDVTSLFVNDRARAAFERLYSAFIGHPCDFDTLLYDCKKLIMKSSMASELNVLADHLSHIAQTDRRTRDYTLNGLRWALQEVIAYFPVYRTYSVDGILLDADRQRVQTAINQARRNSQAEDVSVFQFLEEVLTLSALPGNPPAYTRERIAFVGKFQQYTGPVMAKGGEDTALYRYQRLTCLNDVGGDPRHFGISVAAFHKSCRDRAAYRPHDMLTSSTHDSKRSEDVRARIAVLSEMPKRWQQALQRWQHLNNGKKGRIDGNSAPDANDEYLIYQTLLGTWPAQEAPNADYVERIVAYMRKVVREAKVHSSWINPDSAYEAALERFIRAILDKDSHNPFPSACTDLCRIIRHFGTLNSLGMTLLKLTAPGVPDIYQGCEDLVLHLVDPDNRRPVDFSAYSDALSELESRFSVHVRTEDLQDLLIEPDRGRLKLYLTWRSLEARRQRPELFQSGSYISLRACGKHAKHLCAFARKGPDGVALTVVPRLCFRLLGADESHPLPLGLEVWEDTALILPKNWKTLRFRNQFTGEDLDLQGGAEALSVGRLLSRFPLALLLADPESSVQAKS</sequence>
<dbReference type="InterPro" id="IPR006047">
    <property type="entry name" value="GH13_cat_dom"/>
</dbReference>
<dbReference type="Gene3D" id="1.10.10.470">
    <property type="entry name" value="Maltooligosyl trehalose synthase, domain 4"/>
    <property type="match status" value="1"/>
</dbReference>
<evidence type="ECO:0000256" key="4">
    <source>
        <dbReference type="ARBA" id="ARBA00020295"/>
    </source>
</evidence>
<gene>
    <name evidence="12" type="ORF">AFERRI_30232</name>
    <name evidence="13" type="ORF">AFERRI_50370</name>
</gene>
<dbReference type="SMART" id="SM00642">
    <property type="entry name" value="Aamy"/>
    <property type="match status" value="1"/>
</dbReference>
<keyword evidence="6 10" id="KW-0808">Transferase</keyword>
<evidence type="ECO:0000256" key="7">
    <source>
        <dbReference type="ARBA" id="ARBA00023277"/>
    </source>
</evidence>
<evidence type="ECO:0000256" key="10">
    <source>
        <dbReference type="RuleBase" id="RU361207"/>
    </source>
</evidence>
<organism evidence="12">
    <name type="scientific">Acidithiobacillus ferrivorans</name>
    <dbReference type="NCBI Taxonomy" id="160808"/>
    <lineage>
        <taxon>Bacteria</taxon>
        <taxon>Pseudomonadati</taxon>
        <taxon>Pseudomonadota</taxon>
        <taxon>Acidithiobacillia</taxon>
        <taxon>Acidithiobacillales</taxon>
        <taxon>Acidithiobacillaceae</taxon>
        <taxon>Acidithiobacillus</taxon>
    </lineage>
</organism>
<evidence type="ECO:0000256" key="8">
    <source>
        <dbReference type="ARBA" id="ARBA00031423"/>
    </source>
</evidence>
<dbReference type="InterPro" id="IPR012767">
    <property type="entry name" value="Trehalose_TreY"/>
</dbReference>
<dbReference type="Pfam" id="PF02446">
    <property type="entry name" value="Glyco_hydro_77"/>
    <property type="match status" value="1"/>
</dbReference>
<dbReference type="NCBIfam" id="TIGR02401">
    <property type="entry name" value="trehalose_TreY"/>
    <property type="match status" value="1"/>
</dbReference>
<evidence type="ECO:0000313" key="14">
    <source>
        <dbReference type="Proteomes" id="UP000193925"/>
    </source>
</evidence>
<dbReference type="NCBIfam" id="TIGR00217">
    <property type="entry name" value="malQ"/>
    <property type="match status" value="1"/>
</dbReference>
<proteinExistence type="inferred from homology"/>
<accession>A0A060UMQ6</accession>
<evidence type="ECO:0000259" key="11">
    <source>
        <dbReference type="SMART" id="SM00642"/>
    </source>
</evidence>
<name>A0A060UMQ6_9PROT</name>
<keyword evidence="7 10" id="KW-0119">Carbohydrate metabolism</keyword>
<dbReference type="Pfam" id="PF00128">
    <property type="entry name" value="Alpha-amylase"/>
    <property type="match status" value="1"/>
</dbReference>
<dbReference type="Pfam" id="PF21226">
    <property type="entry name" value="MalQ_N"/>
    <property type="match status" value="1"/>
</dbReference>
<evidence type="ECO:0000256" key="9">
    <source>
        <dbReference type="ARBA" id="ARBA00031501"/>
    </source>
</evidence>
<keyword evidence="14" id="KW-1185">Reference proteome</keyword>
<dbReference type="InterPro" id="IPR017853">
    <property type="entry name" value="GH"/>
</dbReference>
<dbReference type="GO" id="GO:0004134">
    <property type="term" value="F:4-alpha-glucanotransferase activity"/>
    <property type="evidence" value="ECO:0007669"/>
    <property type="project" value="UniProtKB-EC"/>
</dbReference>
<dbReference type="Proteomes" id="UP000193925">
    <property type="component" value="Chromosome AFERRI"/>
</dbReference>
<dbReference type="InterPro" id="IPR048458">
    <property type="entry name" value="MalQ_N"/>
</dbReference>
<dbReference type="CDD" id="cd11336">
    <property type="entry name" value="AmyAc_MTSase"/>
    <property type="match status" value="1"/>
</dbReference>
<keyword evidence="5 10" id="KW-0328">Glycosyltransferase</keyword>
<dbReference type="InterPro" id="IPR003385">
    <property type="entry name" value="Glyco_hydro_77"/>
</dbReference>
<reference evidence="12" key="1">
    <citation type="submission" date="2014-03" db="EMBL/GenBank/DDBJ databases">
        <authorList>
            <person name="Genoscope - CEA"/>
        </authorList>
    </citation>
    <scope>NUCLEOTIDE SEQUENCE [LARGE SCALE GENOMIC DNA]</scope>
    <source>
        <strain evidence="12">CF27</strain>
    </source>
</reference>
<evidence type="ECO:0000313" key="12">
    <source>
        <dbReference type="EMBL" id="CDQ09586.1"/>
    </source>
</evidence>
<dbReference type="InterPro" id="IPR013797">
    <property type="entry name" value="Maltooligo_trehalose_synth_4"/>
</dbReference>
<dbReference type="EC" id="2.4.1.25" evidence="3 10"/>
<evidence type="ECO:0000256" key="2">
    <source>
        <dbReference type="ARBA" id="ARBA00005684"/>
    </source>
</evidence>
<dbReference type="PANTHER" id="PTHR32438">
    <property type="entry name" value="4-ALPHA-GLUCANOTRANSFERASE DPE1, CHLOROPLASTIC/AMYLOPLASTIC"/>
    <property type="match status" value="1"/>
</dbReference>
<dbReference type="NCBIfam" id="NF011077">
    <property type="entry name" value="PRK14507.1"/>
    <property type="match status" value="1"/>
</dbReference>
<feature type="domain" description="Glycosyl hydrolase family 13 catalytic" evidence="11">
    <location>
        <begin position="759"/>
        <end position="1327"/>
    </location>
</feature>
<protein>
    <recommendedName>
        <fullName evidence="4 10">4-alpha-glucanotransferase</fullName>
        <ecNumber evidence="3 10">2.4.1.25</ecNumber>
    </recommendedName>
    <alternativeName>
        <fullName evidence="8 10">Amylomaltase</fullName>
    </alternativeName>
    <alternativeName>
        <fullName evidence="9 10">Disproportionating enzyme</fullName>
    </alternativeName>
</protein>
<evidence type="ECO:0000256" key="3">
    <source>
        <dbReference type="ARBA" id="ARBA00012560"/>
    </source>
</evidence>
<evidence type="ECO:0000256" key="6">
    <source>
        <dbReference type="ARBA" id="ARBA00022679"/>
    </source>
</evidence>
<evidence type="ECO:0000313" key="13">
    <source>
        <dbReference type="EMBL" id="SMH67169.1"/>
    </source>
</evidence>
<reference evidence="12" key="2">
    <citation type="submission" date="2014-07" db="EMBL/GenBank/DDBJ databases">
        <title>Initial genome analysis of the psychrotolerant acidophile Acidithiobacillus ferrivorans CF27: insights into iron and sulfur oxidation pathways and into biofilm formation.</title>
        <authorList>
            <person name="Talla E."/>
            <person name="Hedrich S."/>
            <person name="Mangenot S."/>
            <person name="Ji B."/>
            <person name="Johnson D.B."/>
            <person name="Barbe V."/>
            <person name="Bonnefoy V."/>
        </authorList>
    </citation>
    <scope>NUCLEOTIDE SEQUENCE [LARGE SCALE GENOMIC DNA]</scope>
    <source>
        <strain evidence="12">CF27</strain>
    </source>
</reference>
<dbReference type="GO" id="GO:0016853">
    <property type="term" value="F:isomerase activity"/>
    <property type="evidence" value="ECO:0007669"/>
    <property type="project" value="UniProtKB-KW"/>
</dbReference>
<dbReference type="GO" id="GO:0005975">
    <property type="term" value="P:carbohydrate metabolic process"/>
    <property type="evidence" value="ECO:0007669"/>
    <property type="project" value="InterPro"/>
</dbReference>
<evidence type="ECO:0000256" key="5">
    <source>
        <dbReference type="ARBA" id="ARBA00022676"/>
    </source>
</evidence>
<dbReference type="EMBL" id="CCCS020000023">
    <property type="protein sequence ID" value="CDQ09586.1"/>
    <property type="molecule type" value="Genomic_DNA"/>
</dbReference>
<dbReference type="PANTHER" id="PTHR32438:SF5">
    <property type="entry name" value="4-ALPHA-GLUCANOTRANSFERASE DPE1, CHLOROPLASTIC_AMYLOPLASTIC"/>
    <property type="match status" value="1"/>
</dbReference>
<dbReference type="EMBL" id="LT841305">
    <property type="protein sequence ID" value="SMH67169.1"/>
    <property type="molecule type" value="Genomic_DNA"/>
</dbReference>
<comment type="catalytic activity">
    <reaction evidence="1 10">
        <text>Transfers a segment of a (1-&gt;4)-alpha-D-glucan to a new position in an acceptor, which may be glucose or a (1-&gt;4)-alpha-D-glucan.</text>
        <dbReference type="EC" id="2.4.1.25"/>
    </reaction>
</comment>
<reference evidence="13 14" key="3">
    <citation type="submission" date="2017-03" db="EMBL/GenBank/DDBJ databases">
        <authorList>
            <person name="Regsiter A."/>
            <person name="William W."/>
        </authorList>
    </citation>
    <scope>NUCLEOTIDE SEQUENCE [LARGE SCALE GENOMIC DNA]</scope>
    <source>
        <strain evidence="13">PRJEB5721</strain>
    </source>
</reference>
<keyword evidence="12" id="KW-0413">Isomerase</keyword>
<comment type="similarity">
    <text evidence="2 10">Belongs to the disproportionating enzyme family.</text>
</comment>
<dbReference type="RefSeq" id="WP_035191896.1">
    <property type="nucleotide sequence ID" value="NZ_CCCS020000023.1"/>
</dbReference>
<evidence type="ECO:0000256" key="1">
    <source>
        <dbReference type="ARBA" id="ARBA00000439"/>
    </source>
</evidence>